<proteinExistence type="predicted"/>
<gene>
    <name evidence="3" type="ORF">SAMN02745941_03745</name>
</gene>
<organism evidence="3 4">
    <name type="scientific">Clostridium intestinale DSM 6191</name>
    <dbReference type="NCBI Taxonomy" id="1121320"/>
    <lineage>
        <taxon>Bacteria</taxon>
        <taxon>Bacillati</taxon>
        <taxon>Bacillota</taxon>
        <taxon>Clostridia</taxon>
        <taxon>Eubacteriales</taxon>
        <taxon>Clostridiaceae</taxon>
        <taxon>Clostridium</taxon>
    </lineage>
</organism>
<dbReference type="InterPro" id="IPR000073">
    <property type="entry name" value="AB_hydrolase_1"/>
</dbReference>
<accession>A0A1M6ARY0</accession>
<dbReference type="RefSeq" id="WP_073022026.1">
    <property type="nucleotide sequence ID" value="NZ_FQXU01000013.1"/>
</dbReference>
<dbReference type="InterPro" id="IPR050266">
    <property type="entry name" value="AB_hydrolase_sf"/>
</dbReference>
<dbReference type="AlphaFoldDB" id="A0A1M6ARY0"/>
<keyword evidence="1" id="KW-0378">Hydrolase</keyword>
<dbReference type="InterPro" id="IPR029058">
    <property type="entry name" value="AB_hydrolase_fold"/>
</dbReference>
<dbReference type="EMBL" id="FQXU01000013">
    <property type="protein sequence ID" value="SHI39279.1"/>
    <property type="molecule type" value="Genomic_DNA"/>
</dbReference>
<dbReference type="PRINTS" id="PR00412">
    <property type="entry name" value="EPOXHYDRLASE"/>
</dbReference>
<feature type="domain" description="AB hydrolase-1" evidence="2">
    <location>
        <begin position="24"/>
        <end position="255"/>
    </location>
</feature>
<dbReference type="InterPro" id="IPR000639">
    <property type="entry name" value="Epox_hydrolase-like"/>
</dbReference>
<evidence type="ECO:0000313" key="4">
    <source>
        <dbReference type="Proteomes" id="UP000184241"/>
    </source>
</evidence>
<dbReference type="GO" id="GO:0016787">
    <property type="term" value="F:hydrolase activity"/>
    <property type="evidence" value="ECO:0007669"/>
    <property type="project" value="UniProtKB-KW"/>
</dbReference>
<dbReference type="PANTHER" id="PTHR43798:SF31">
    <property type="entry name" value="AB HYDROLASE SUPERFAMILY PROTEIN YCLE"/>
    <property type="match status" value="1"/>
</dbReference>
<evidence type="ECO:0000259" key="2">
    <source>
        <dbReference type="Pfam" id="PF00561"/>
    </source>
</evidence>
<evidence type="ECO:0000313" key="3">
    <source>
        <dbReference type="EMBL" id="SHI39279.1"/>
    </source>
</evidence>
<dbReference type="SUPFAM" id="SSF53474">
    <property type="entry name" value="alpha/beta-Hydrolases"/>
    <property type="match status" value="1"/>
</dbReference>
<reference evidence="3 4" key="1">
    <citation type="submission" date="2016-11" db="EMBL/GenBank/DDBJ databases">
        <authorList>
            <person name="Jaros S."/>
            <person name="Januszkiewicz K."/>
            <person name="Wedrychowicz H."/>
        </authorList>
    </citation>
    <scope>NUCLEOTIDE SEQUENCE [LARGE SCALE GENOMIC DNA]</scope>
    <source>
        <strain evidence="3 4">DSM 6191</strain>
    </source>
</reference>
<name>A0A1M6ARY0_9CLOT</name>
<evidence type="ECO:0000256" key="1">
    <source>
        <dbReference type="ARBA" id="ARBA00022801"/>
    </source>
</evidence>
<dbReference type="GO" id="GO:0016020">
    <property type="term" value="C:membrane"/>
    <property type="evidence" value="ECO:0007669"/>
    <property type="project" value="TreeGrafter"/>
</dbReference>
<dbReference type="PRINTS" id="PR00111">
    <property type="entry name" value="ABHYDROLASE"/>
</dbReference>
<protein>
    <submittedName>
        <fullName evidence="3">Pimeloyl-ACP methyl ester carboxylesterase</fullName>
    </submittedName>
</protein>
<dbReference type="Gene3D" id="3.40.50.1820">
    <property type="entry name" value="alpha/beta hydrolase"/>
    <property type="match status" value="1"/>
</dbReference>
<dbReference type="PANTHER" id="PTHR43798">
    <property type="entry name" value="MONOACYLGLYCEROL LIPASE"/>
    <property type="match status" value="1"/>
</dbReference>
<dbReference type="Pfam" id="PF00561">
    <property type="entry name" value="Abhydrolase_1"/>
    <property type="match status" value="1"/>
</dbReference>
<dbReference type="Proteomes" id="UP000184241">
    <property type="component" value="Unassembled WGS sequence"/>
</dbReference>
<sequence>MHFVEVEDRVKLYVKDLNPGYEDAIVFIHGWPVNHKMFEYQLNFLPNYNFRCVAIDLRGFGNSDKPWHGYCYNRLADDIRFVIEELNIRNITLVGFSMGGAIAIRYLSRYKKSRVKKLALLSAAAPVFTKREDYPYGKSIEEVNKLILDTYENRPEMISEFGKIFFNTEVTPNFRAWFNGLGLEGENYSTIKTAVSLRDEDLRNDLKNIDVPTGIFHGKKDKVCPYELALEMKKGINKSVLYTFENSGHGIFYDELNEFNKKFTEFLLQD</sequence>